<dbReference type="PROSITE" id="PS51257">
    <property type="entry name" value="PROKAR_LIPOPROTEIN"/>
    <property type="match status" value="1"/>
</dbReference>
<evidence type="ECO:0008006" key="3">
    <source>
        <dbReference type="Google" id="ProtNLM"/>
    </source>
</evidence>
<dbReference type="STRING" id="309803.CTN_1552"/>
<evidence type="ECO:0000313" key="1">
    <source>
        <dbReference type="EMBL" id="ACM23728.1"/>
    </source>
</evidence>
<organism evidence="1 2">
    <name type="scientific">Thermotoga neapolitana (strain ATCC 49049 / DSM 4359 / NBRC 107923 / NS-E)</name>
    <dbReference type="NCBI Taxonomy" id="309803"/>
    <lineage>
        <taxon>Bacteria</taxon>
        <taxon>Thermotogati</taxon>
        <taxon>Thermotogota</taxon>
        <taxon>Thermotogae</taxon>
        <taxon>Thermotogales</taxon>
        <taxon>Thermotogaceae</taxon>
        <taxon>Thermotoga</taxon>
    </lineage>
</organism>
<dbReference type="Proteomes" id="UP000000445">
    <property type="component" value="Chromosome"/>
</dbReference>
<name>B9K9U5_THENN</name>
<reference evidence="1 2" key="1">
    <citation type="journal article" date="2009" name="Biosci. Biotechnol. Biochem.">
        <title>WeGAS: a web-based microbial genome annotation system.</title>
        <authorList>
            <person name="Lee D."/>
            <person name="Seo H."/>
            <person name="Park C."/>
            <person name="Park K."/>
        </authorList>
    </citation>
    <scope>NUCLEOTIDE SEQUENCE [LARGE SCALE GENOMIC DNA]</scope>
    <source>
        <strain evidence="2">ATCC 49049 / DSM 4359 / NBRC 107923 / NS-E</strain>
    </source>
</reference>
<dbReference type="AlphaFoldDB" id="B9K9U5"/>
<accession>B9K9U5</accession>
<dbReference type="KEGG" id="tna:CTN_1552"/>
<keyword evidence="2" id="KW-1185">Reference proteome</keyword>
<proteinExistence type="predicted"/>
<evidence type="ECO:0000313" key="2">
    <source>
        <dbReference type="Proteomes" id="UP000000445"/>
    </source>
</evidence>
<gene>
    <name evidence="1" type="ordered locus">CTN_1552</name>
</gene>
<sequence>MFSMRKNLLIAVMAFLIVLAGCTGVVGIIVEEGIKQKAQELLDQTMDIVDELETSPASYDLLREIIYVPESDASDSEVVDMVLSSSEILVYDLTTPSTLTSCSVISVEELSSRAIPWSLANKPEFVENVYAITIEGTTEDGTKTFFSIPMIEVSGKEYFWSVYIYTSKDIVITPSTEVRMYPQFLFY</sequence>
<dbReference type="HOGENOM" id="CLU_1447012_0_0_0"/>
<dbReference type="EMBL" id="CP000916">
    <property type="protein sequence ID" value="ACM23728.1"/>
    <property type="molecule type" value="Genomic_DNA"/>
</dbReference>
<protein>
    <recommendedName>
        <fullName evidence="3">Lipoprotein</fullName>
    </recommendedName>
</protein>